<gene>
    <name evidence="1" type="ORF">Sangu_0637200</name>
</gene>
<dbReference type="EMBL" id="JACGWK010000003">
    <property type="protein sequence ID" value="KAL0365396.1"/>
    <property type="molecule type" value="Genomic_DNA"/>
</dbReference>
<reference evidence="1" key="2">
    <citation type="journal article" date="2024" name="Plant">
        <title>Genomic evolution and insights into agronomic trait innovations of Sesamum species.</title>
        <authorList>
            <person name="Miao H."/>
            <person name="Wang L."/>
            <person name="Qu L."/>
            <person name="Liu H."/>
            <person name="Sun Y."/>
            <person name="Le M."/>
            <person name="Wang Q."/>
            <person name="Wei S."/>
            <person name="Zheng Y."/>
            <person name="Lin W."/>
            <person name="Duan Y."/>
            <person name="Cao H."/>
            <person name="Xiong S."/>
            <person name="Wang X."/>
            <person name="Wei L."/>
            <person name="Li C."/>
            <person name="Ma Q."/>
            <person name="Ju M."/>
            <person name="Zhao R."/>
            <person name="Li G."/>
            <person name="Mu C."/>
            <person name="Tian Q."/>
            <person name="Mei H."/>
            <person name="Zhang T."/>
            <person name="Gao T."/>
            <person name="Zhang H."/>
        </authorList>
    </citation>
    <scope>NUCLEOTIDE SEQUENCE</scope>
    <source>
        <strain evidence="1">G01</strain>
    </source>
</reference>
<proteinExistence type="predicted"/>
<name>A0AAW2QCQ5_9LAMI</name>
<reference evidence="1" key="1">
    <citation type="submission" date="2020-06" db="EMBL/GenBank/DDBJ databases">
        <authorList>
            <person name="Li T."/>
            <person name="Hu X."/>
            <person name="Zhang T."/>
            <person name="Song X."/>
            <person name="Zhang H."/>
            <person name="Dai N."/>
            <person name="Sheng W."/>
            <person name="Hou X."/>
            <person name="Wei L."/>
        </authorList>
    </citation>
    <scope>NUCLEOTIDE SEQUENCE</scope>
    <source>
        <strain evidence="1">G01</strain>
        <tissue evidence="1">Leaf</tissue>
    </source>
</reference>
<comment type="caution">
    <text evidence="1">The sequence shown here is derived from an EMBL/GenBank/DDBJ whole genome shotgun (WGS) entry which is preliminary data.</text>
</comment>
<evidence type="ECO:0000313" key="1">
    <source>
        <dbReference type="EMBL" id="KAL0365396.1"/>
    </source>
</evidence>
<dbReference type="AlphaFoldDB" id="A0AAW2QCQ5"/>
<organism evidence="1">
    <name type="scientific">Sesamum angustifolium</name>
    <dbReference type="NCBI Taxonomy" id="2727405"/>
    <lineage>
        <taxon>Eukaryota</taxon>
        <taxon>Viridiplantae</taxon>
        <taxon>Streptophyta</taxon>
        <taxon>Embryophyta</taxon>
        <taxon>Tracheophyta</taxon>
        <taxon>Spermatophyta</taxon>
        <taxon>Magnoliopsida</taxon>
        <taxon>eudicotyledons</taxon>
        <taxon>Gunneridae</taxon>
        <taxon>Pentapetalae</taxon>
        <taxon>asterids</taxon>
        <taxon>lamiids</taxon>
        <taxon>Lamiales</taxon>
        <taxon>Pedaliaceae</taxon>
        <taxon>Sesamum</taxon>
    </lineage>
</organism>
<sequence length="74" mass="8073">MSSLSVKFLAPSLPNSSNRFKSVRLQATPPQTVAAPASGAAGVDAERLEPRVEEKDGYFVLKEKFRQGINPQEK</sequence>
<protein>
    <submittedName>
        <fullName evidence="1">Ferredoxin--nitrite reductase, chloroplastic</fullName>
    </submittedName>
</protein>
<accession>A0AAW2QCQ5</accession>